<protein>
    <recommendedName>
        <fullName evidence="3">Bacteriophage Gp15 protein</fullName>
    </recommendedName>
</protein>
<comment type="caution">
    <text evidence="1">The sequence shown here is derived from an EMBL/GenBank/DDBJ whole genome shotgun (WGS) entry which is preliminary data.</text>
</comment>
<reference evidence="1 2" key="1">
    <citation type="journal article" date="2015" name="Genome Announc.">
        <title>Expanding the biotechnology potential of lactobacilli through comparative genomics of 213 strains and associated genera.</title>
        <authorList>
            <person name="Sun Z."/>
            <person name="Harris H.M."/>
            <person name="McCann A."/>
            <person name="Guo C."/>
            <person name="Argimon S."/>
            <person name="Zhang W."/>
            <person name="Yang X."/>
            <person name="Jeffery I.B."/>
            <person name="Cooney J.C."/>
            <person name="Kagawa T.F."/>
            <person name="Liu W."/>
            <person name="Song Y."/>
            <person name="Salvetti E."/>
            <person name="Wrobel A."/>
            <person name="Rasinkangas P."/>
            <person name="Parkhill J."/>
            <person name="Rea M.C."/>
            <person name="O'Sullivan O."/>
            <person name="Ritari J."/>
            <person name="Douillard F.P."/>
            <person name="Paul Ross R."/>
            <person name="Yang R."/>
            <person name="Briner A.E."/>
            <person name="Felis G.E."/>
            <person name="de Vos W.M."/>
            <person name="Barrangou R."/>
            <person name="Klaenhammer T.R."/>
            <person name="Caufield P.W."/>
            <person name="Cui Y."/>
            <person name="Zhang H."/>
            <person name="O'Toole P.W."/>
        </authorList>
    </citation>
    <scope>NUCLEOTIDE SEQUENCE [LARGE SCALE GENOMIC DNA]</scope>
    <source>
        <strain evidence="1 2">DSM 18793</strain>
    </source>
</reference>
<organism evidence="1 2">
    <name type="scientific">Limosilactobacillus equigenerosi DSM 18793 = JCM 14505</name>
    <dbReference type="NCBI Taxonomy" id="1423742"/>
    <lineage>
        <taxon>Bacteria</taxon>
        <taxon>Bacillati</taxon>
        <taxon>Bacillota</taxon>
        <taxon>Bacilli</taxon>
        <taxon>Lactobacillales</taxon>
        <taxon>Lactobacillaceae</taxon>
        <taxon>Limosilactobacillus</taxon>
    </lineage>
</organism>
<name>A0A0R1UKT3_9LACO</name>
<dbReference type="STRING" id="417373.GCA_001570685_01448"/>
<dbReference type="Pfam" id="PF06854">
    <property type="entry name" value="Phage_Gp15"/>
    <property type="match status" value="1"/>
</dbReference>
<keyword evidence="2" id="KW-1185">Reference proteome</keyword>
<dbReference type="OrthoDB" id="1758052at2"/>
<accession>A0A0R1UKT3</accession>
<dbReference type="Proteomes" id="UP000051084">
    <property type="component" value="Unassembled WGS sequence"/>
</dbReference>
<evidence type="ECO:0008006" key="3">
    <source>
        <dbReference type="Google" id="ProtNLM"/>
    </source>
</evidence>
<dbReference type="PATRIC" id="fig|1423742.4.peg.641"/>
<dbReference type="InterPro" id="IPR009660">
    <property type="entry name" value="Phage_A500_Gp15"/>
</dbReference>
<proteinExistence type="predicted"/>
<evidence type="ECO:0000313" key="2">
    <source>
        <dbReference type="Proteomes" id="UP000051084"/>
    </source>
</evidence>
<gene>
    <name evidence="1" type="ORF">FC21_GL000618</name>
</gene>
<dbReference type="EMBL" id="AZGC01000067">
    <property type="protein sequence ID" value="KRL91848.1"/>
    <property type="molecule type" value="Genomic_DNA"/>
</dbReference>
<sequence length="200" mass="22795">MISLTDELETTIDINGEEVPIDLSYDNVLRYFELIDDQSFDNAEKVMMAYDLFVGENDQTDPDLIVGVVKAISDYISEQPYGDDYVPGDNQPPVENIKYYSYEQDAGAIYASFLAQYGIDLVNERGKLHWDRFKALLDGLGENTPFKQIVSIRQRSMEGLDTKEMAQLTELQAYYRIKDGQSADEQIQRTDAVLDALFND</sequence>
<evidence type="ECO:0000313" key="1">
    <source>
        <dbReference type="EMBL" id="KRL91848.1"/>
    </source>
</evidence>
<dbReference type="AlphaFoldDB" id="A0A0R1UKT3"/>
<dbReference type="RefSeq" id="WP_054652617.1">
    <property type="nucleotide sequence ID" value="NZ_AZGC01000067.1"/>
</dbReference>